<dbReference type="EMBL" id="CAIIXF020000010">
    <property type="protein sequence ID" value="CAH1797745.1"/>
    <property type="molecule type" value="Genomic_DNA"/>
</dbReference>
<accession>A0A8S4PW73</accession>
<evidence type="ECO:0000313" key="2">
    <source>
        <dbReference type="EMBL" id="CAH1797745.1"/>
    </source>
</evidence>
<comment type="caution">
    <text evidence="2">The sequence shown here is derived from an EMBL/GenBank/DDBJ whole genome shotgun (WGS) entry which is preliminary data.</text>
</comment>
<evidence type="ECO:0000256" key="1">
    <source>
        <dbReference type="SAM" id="SignalP"/>
    </source>
</evidence>
<feature type="non-terminal residue" evidence="2">
    <location>
        <position position="1"/>
    </location>
</feature>
<organism evidence="2 3">
    <name type="scientific">Owenia fusiformis</name>
    <name type="common">Polychaete worm</name>
    <dbReference type="NCBI Taxonomy" id="6347"/>
    <lineage>
        <taxon>Eukaryota</taxon>
        <taxon>Metazoa</taxon>
        <taxon>Spiralia</taxon>
        <taxon>Lophotrochozoa</taxon>
        <taxon>Annelida</taxon>
        <taxon>Polychaeta</taxon>
        <taxon>Sedentaria</taxon>
        <taxon>Canalipalpata</taxon>
        <taxon>Sabellida</taxon>
        <taxon>Oweniida</taxon>
        <taxon>Oweniidae</taxon>
        <taxon>Owenia</taxon>
    </lineage>
</organism>
<keyword evidence="1" id="KW-0732">Signal</keyword>
<gene>
    <name evidence="2" type="ORF">OFUS_LOCUS21979</name>
</gene>
<sequence>HYSVEEAFFELNMKLLLLISVVAVAIATEQLCSDDCRVSLLEVNECGRCYAGNPDVDNRGCPEGSLAEIDLFEDLCTDTAERNTCCCWPTGSTACNAIEKFWE</sequence>
<proteinExistence type="predicted"/>
<dbReference type="AlphaFoldDB" id="A0A8S4PW73"/>
<protein>
    <submittedName>
        <fullName evidence="2">Uncharacterized protein</fullName>
    </submittedName>
</protein>
<feature type="chain" id="PRO_5035865094" evidence="1">
    <location>
        <begin position="28"/>
        <end position="103"/>
    </location>
</feature>
<name>A0A8S4PW73_OWEFU</name>
<dbReference type="Proteomes" id="UP000749559">
    <property type="component" value="Unassembled WGS sequence"/>
</dbReference>
<evidence type="ECO:0000313" key="3">
    <source>
        <dbReference type="Proteomes" id="UP000749559"/>
    </source>
</evidence>
<feature type="signal peptide" evidence="1">
    <location>
        <begin position="1"/>
        <end position="27"/>
    </location>
</feature>
<keyword evidence="3" id="KW-1185">Reference proteome</keyword>
<reference evidence="2" key="1">
    <citation type="submission" date="2022-03" db="EMBL/GenBank/DDBJ databases">
        <authorList>
            <person name="Martin C."/>
        </authorList>
    </citation>
    <scope>NUCLEOTIDE SEQUENCE</scope>
</reference>